<gene>
    <name evidence="3" type="ORF">F506_01225</name>
</gene>
<dbReference type="Pfam" id="PF14602">
    <property type="entry name" value="Hexapep_2"/>
    <property type="match status" value="1"/>
</dbReference>
<evidence type="ECO:0000256" key="1">
    <source>
        <dbReference type="ARBA" id="ARBA00007274"/>
    </source>
</evidence>
<evidence type="ECO:0000313" key="3">
    <source>
        <dbReference type="EMBL" id="AKZ65077.1"/>
    </source>
</evidence>
<organism evidence="3 4">
    <name type="scientific">Herbaspirillum hiltneri N3</name>
    <dbReference type="NCBI Taxonomy" id="1262470"/>
    <lineage>
        <taxon>Bacteria</taxon>
        <taxon>Pseudomonadati</taxon>
        <taxon>Pseudomonadota</taxon>
        <taxon>Betaproteobacteria</taxon>
        <taxon>Burkholderiales</taxon>
        <taxon>Oxalobacteraceae</taxon>
        <taxon>Herbaspirillum</taxon>
    </lineage>
</organism>
<dbReference type="Proteomes" id="UP000063429">
    <property type="component" value="Chromosome"/>
</dbReference>
<dbReference type="PANTHER" id="PTHR23416">
    <property type="entry name" value="SIALIC ACID SYNTHASE-RELATED"/>
    <property type="match status" value="1"/>
</dbReference>
<dbReference type="Gene3D" id="2.160.10.10">
    <property type="entry name" value="Hexapeptide repeat proteins"/>
    <property type="match status" value="1"/>
</dbReference>
<dbReference type="SUPFAM" id="SSF51161">
    <property type="entry name" value="Trimeric LpxA-like enzymes"/>
    <property type="match status" value="1"/>
</dbReference>
<evidence type="ECO:0008006" key="5">
    <source>
        <dbReference type="Google" id="ProtNLM"/>
    </source>
</evidence>
<evidence type="ECO:0000256" key="2">
    <source>
        <dbReference type="ARBA" id="ARBA00022679"/>
    </source>
</evidence>
<dbReference type="EMBL" id="CP011409">
    <property type="protein sequence ID" value="AKZ65077.1"/>
    <property type="molecule type" value="Genomic_DNA"/>
</dbReference>
<accession>A0ABM5V5Z8</accession>
<keyword evidence="2" id="KW-0808">Transferase</keyword>
<reference evidence="4" key="1">
    <citation type="journal article" date="2015" name="Genome Announc.">
        <title>Complete Genome Sequence of Herbaspirillum hiltneri N3 (DSM 17495), Isolated from Surface-Sterilized Wheat Roots.</title>
        <authorList>
            <person name="Guizelini D."/>
            <person name="Saizaki P.M."/>
            <person name="Coimbra N.A."/>
            <person name="Weiss V.A."/>
            <person name="Faoro H."/>
            <person name="Sfeir M.Z."/>
            <person name="Baura V.A."/>
            <person name="Monteiro R.A."/>
            <person name="Chubatsu L.S."/>
            <person name="Souza E.M."/>
            <person name="Cruz L.M."/>
            <person name="Pedrosa F.O."/>
            <person name="Raittz R.T."/>
            <person name="Marchaukoski J.N."/>
            <person name="Steffens M.B."/>
        </authorList>
    </citation>
    <scope>NUCLEOTIDE SEQUENCE [LARGE SCALE GENOMIC DNA]</scope>
    <source>
        <strain evidence="4">N3</strain>
    </source>
</reference>
<dbReference type="PANTHER" id="PTHR23416:SF23">
    <property type="entry name" value="ACETYLTRANSFERASE C18B11.09C-RELATED"/>
    <property type="match status" value="1"/>
</dbReference>
<name>A0ABM5V5Z8_9BURK</name>
<protein>
    <recommendedName>
        <fullName evidence="5">Acyltransferase</fullName>
    </recommendedName>
</protein>
<proteinExistence type="inferred from homology"/>
<dbReference type="InterPro" id="IPR051159">
    <property type="entry name" value="Hexapeptide_acetyltransf"/>
</dbReference>
<comment type="similarity">
    <text evidence="1">Belongs to the transferase hexapeptide repeat family.</text>
</comment>
<dbReference type="InterPro" id="IPR001451">
    <property type="entry name" value="Hexapep"/>
</dbReference>
<sequence length="172" mass="17473">MGSGVVFYGSPQIKLCMSSSLSIGARTVICSDSDYTALALNHKTKISTIRAGASIEIGSDVGISGACIVCAESIRIGSEVLLGANVLIVDSDFHPINPVGRRHSDDDTQIGVAPVVVGDNVFIGTRATLLKGVSIGKDSVVAAGAVVAAGNYVDGAILAGNPARIIGSVYKE</sequence>
<evidence type="ECO:0000313" key="4">
    <source>
        <dbReference type="Proteomes" id="UP000063429"/>
    </source>
</evidence>
<dbReference type="InterPro" id="IPR011004">
    <property type="entry name" value="Trimer_LpxA-like_sf"/>
</dbReference>
<keyword evidence="4" id="KW-1185">Reference proteome</keyword>